<dbReference type="PANTHER" id="PTHR31134:SF1">
    <property type="entry name" value="TRANSMEMBRANE PROTEIN 128"/>
    <property type="match status" value="1"/>
</dbReference>
<feature type="transmembrane region" description="Helical" evidence="1">
    <location>
        <begin position="73"/>
        <end position="91"/>
    </location>
</feature>
<keyword evidence="1" id="KW-0472">Membrane</keyword>
<gene>
    <name evidence="2" type="ORF">MAR_016169</name>
</gene>
<evidence type="ECO:0000313" key="2">
    <source>
        <dbReference type="EMBL" id="WAR22195.1"/>
    </source>
</evidence>
<keyword evidence="1" id="KW-0812">Transmembrane</keyword>
<dbReference type="Pfam" id="PF20479">
    <property type="entry name" value="TMEM128"/>
    <property type="match status" value="1"/>
</dbReference>
<sequence>METQTNTVQSKQQQIHRRVQQKIAGQYLDHVDPDGVFVREFFPEKLAEFKQIDSDTKKKFDIQHRKYRKSESAYSIQNVCWLIASMAVFYYTDFYRAVLYDPRILRLWFNVGVVLVGVNICIALFLIVYLSFIKKVHSDEWESRYPAAIPVASAAFVVGGIFMTVGLWPVWGIFTPAILIVFLMGFVVLIAMMPNF</sequence>
<keyword evidence="3" id="KW-1185">Reference proteome</keyword>
<evidence type="ECO:0000256" key="1">
    <source>
        <dbReference type="SAM" id="Phobius"/>
    </source>
</evidence>
<dbReference type="EMBL" id="CP111023">
    <property type="protein sequence ID" value="WAR22195.1"/>
    <property type="molecule type" value="Genomic_DNA"/>
</dbReference>
<feature type="transmembrane region" description="Helical" evidence="1">
    <location>
        <begin position="145"/>
        <end position="167"/>
    </location>
</feature>
<dbReference type="PANTHER" id="PTHR31134">
    <property type="entry name" value="TRANSMEMBRANE PROTEIN 128"/>
    <property type="match status" value="1"/>
</dbReference>
<name>A0ABY7FJ28_MYAAR</name>
<accession>A0ABY7FJ28</accession>
<dbReference type="InterPro" id="IPR033579">
    <property type="entry name" value="TMEM128"/>
</dbReference>
<keyword evidence="1" id="KW-1133">Transmembrane helix</keyword>
<feature type="transmembrane region" description="Helical" evidence="1">
    <location>
        <begin position="111"/>
        <end position="133"/>
    </location>
</feature>
<protein>
    <submittedName>
        <fullName evidence="2">TM128-like protein</fullName>
    </submittedName>
</protein>
<feature type="transmembrane region" description="Helical" evidence="1">
    <location>
        <begin position="173"/>
        <end position="193"/>
    </location>
</feature>
<organism evidence="2 3">
    <name type="scientific">Mya arenaria</name>
    <name type="common">Soft-shell clam</name>
    <dbReference type="NCBI Taxonomy" id="6604"/>
    <lineage>
        <taxon>Eukaryota</taxon>
        <taxon>Metazoa</taxon>
        <taxon>Spiralia</taxon>
        <taxon>Lophotrochozoa</taxon>
        <taxon>Mollusca</taxon>
        <taxon>Bivalvia</taxon>
        <taxon>Autobranchia</taxon>
        <taxon>Heteroconchia</taxon>
        <taxon>Euheterodonta</taxon>
        <taxon>Imparidentia</taxon>
        <taxon>Neoheterodontei</taxon>
        <taxon>Myida</taxon>
        <taxon>Myoidea</taxon>
        <taxon>Myidae</taxon>
        <taxon>Mya</taxon>
    </lineage>
</organism>
<evidence type="ECO:0000313" key="3">
    <source>
        <dbReference type="Proteomes" id="UP001164746"/>
    </source>
</evidence>
<proteinExistence type="predicted"/>
<dbReference type="Proteomes" id="UP001164746">
    <property type="component" value="Chromosome 12"/>
</dbReference>
<reference evidence="2" key="1">
    <citation type="submission" date="2022-11" db="EMBL/GenBank/DDBJ databases">
        <title>Centuries of genome instability and evolution in soft-shell clam transmissible cancer (bioRxiv).</title>
        <authorList>
            <person name="Hart S.F.M."/>
            <person name="Yonemitsu M.A."/>
            <person name="Giersch R.M."/>
            <person name="Beal B.F."/>
            <person name="Arriagada G."/>
            <person name="Davis B.W."/>
            <person name="Ostrander E.A."/>
            <person name="Goff S.P."/>
            <person name="Metzger M.J."/>
        </authorList>
    </citation>
    <scope>NUCLEOTIDE SEQUENCE</scope>
    <source>
        <strain evidence="2">MELC-2E11</strain>
        <tissue evidence="2">Siphon/mantle</tissue>
    </source>
</reference>